<keyword evidence="1" id="KW-1133">Transmembrane helix</keyword>
<accession>A0AAE0EWG8</accession>
<dbReference type="Pfam" id="PF07343">
    <property type="entry name" value="DUF1475"/>
    <property type="match status" value="1"/>
</dbReference>
<feature type="transmembrane region" description="Helical" evidence="1">
    <location>
        <begin position="74"/>
        <end position="97"/>
    </location>
</feature>
<keyword evidence="1" id="KW-0812">Transmembrane</keyword>
<dbReference type="AlphaFoldDB" id="A0AAE0EWG8"/>
<reference evidence="2 3" key="1">
    <citation type="journal article" date="2015" name="Genome Biol. Evol.">
        <title>Comparative Genomics of a Bacterivorous Green Alga Reveals Evolutionary Causalities and Consequences of Phago-Mixotrophic Mode of Nutrition.</title>
        <authorList>
            <person name="Burns J.A."/>
            <person name="Paasch A."/>
            <person name="Narechania A."/>
            <person name="Kim E."/>
        </authorList>
    </citation>
    <scope>NUCLEOTIDE SEQUENCE [LARGE SCALE GENOMIC DNA]</scope>
    <source>
        <strain evidence="2 3">PLY_AMNH</strain>
    </source>
</reference>
<keyword evidence="3" id="KW-1185">Reference proteome</keyword>
<evidence type="ECO:0000256" key="1">
    <source>
        <dbReference type="SAM" id="Phobius"/>
    </source>
</evidence>
<protein>
    <submittedName>
        <fullName evidence="2">Uncharacterized protein</fullName>
    </submittedName>
</protein>
<sequence>MVLKAEVMDAGGAKVFFGTLALIMFVTIVYTCQVDGSPFRAELLTPWMICTLVDFYLQTLLLLCWMWYKETSCTARIAWTFIFCGLGSLGSLGYVVFQFSKLATGQPLHKILLRHPPLSDARLLSGAVS</sequence>
<name>A0AAE0EWG8_9CHLO</name>
<dbReference type="EMBL" id="LGRX02032870">
    <property type="protein sequence ID" value="KAK3243413.1"/>
    <property type="molecule type" value="Genomic_DNA"/>
</dbReference>
<feature type="transmembrane region" description="Helical" evidence="1">
    <location>
        <begin position="12"/>
        <end position="32"/>
    </location>
</feature>
<dbReference type="InterPro" id="IPR009943">
    <property type="entry name" value="DUF1475"/>
</dbReference>
<comment type="caution">
    <text evidence="2">The sequence shown here is derived from an EMBL/GenBank/DDBJ whole genome shotgun (WGS) entry which is preliminary data.</text>
</comment>
<feature type="transmembrane region" description="Helical" evidence="1">
    <location>
        <begin position="44"/>
        <end position="68"/>
    </location>
</feature>
<organism evidence="2 3">
    <name type="scientific">Cymbomonas tetramitiformis</name>
    <dbReference type="NCBI Taxonomy" id="36881"/>
    <lineage>
        <taxon>Eukaryota</taxon>
        <taxon>Viridiplantae</taxon>
        <taxon>Chlorophyta</taxon>
        <taxon>Pyramimonadophyceae</taxon>
        <taxon>Pyramimonadales</taxon>
        <taxon>Pyramimonadaceae</taxon>
        <taxon>Cymbomonas</taxon>
    </lineage>
</organism>
<dbReference type="PANTHER" id="PTHR36318:SF3">
    <property type="entry name" value="OS06G0581300 PROTEIN"/>
    <property type="match status" value="1"/>
</dbReference>
<evidence type="ECO:0000313" key="3">
    <source>
        <dbReference type="Proteomes" id="UP001190700"/>
    </source>
</evidence>
<gene>
    <name evidence="2" type="ORF">CYMTET_46931</name>
</gene>
<dbReference type="Proteomes" id="UP001190700">
    <property type="component" value="Unassembled WGS sequence"/>
</dbReference>
<keyword evidence="1" id="KW-0472">Membrane</keyword>
<proteinExistence type="predicted"/>
<dbReference type="PANTHER" id="PTHR36318">
    <property type="entry name" value="OS06G0581300 PROTEIN"/>
    <property type="match status" value="1"/>
</dbReference>
<evidence type="ECO:0000313" key="2">
    <source>
        <dbReference type="EMBL" id="KAK3243413.1"/>
    </source>
</evidence>